<evidence type="ECO:0000313" key="2">
    <source>
        <dbReference type="Proteomes" id="UP001230649"/>
    </source>
</evidence>
<organism evidence="1 2">
    <name type="scientific">Naganishia adeliensis</name>
    <dbReference type="NCBI Taxonomy" id="92952"/>
    <lineage>
        <taxon>Eukaryota</taxon>
        <taxon>Fungi</taxon>
        <taxon>Dikarya</taxon>
        <taxon>Basidiomycota</taxon>
        <taxon>Agaricomycotina</taxon>
        <taxon>Tremellomycetes</taxon>
        <taxon>Filobasidiales</taxon>
        <taxon>Filobasidiaceae</taxon>
        <taxon>Naganishia</taxon>
    </lineage>
</organism>
<accession>A0ACC2W9L7</accession>
<comment type="caution">
    <text evidence="1">The sequence shown here is derived from an EMBL/GenBank/DDBJ whole genome shotgun (WGS) entry which is preliminary data.</text>
</comment>
<name>A0ACC2W9L7_9TREE</name>
<protein>
    <submittedName>
        <fullName evidence="1">Uncharacterized protein</fullName>
    </submittedName>
</protein>
<evidence type="ECO:0000313" key="1">
    <source>
        <dbReference type="EMBL" id="KAJ9107787.1"/>
    </source>
</evidence>
<gene>
    <name evidence="1" type="ORF">QFC20_003732</name>
</gene>
<keyword evidence="2" id="KW-1185">Reference proteome</keyword>
<reference evidence="1" key="1">
    <citation type="submission" date="2023-04" db="EMBL/GenBank/DDBJ databases">
        <title>Draft Genome sequencing of Naganishia species isolated from polar environments using Oxford Nanopore Technology.</title>
        <authorList>
            <person name="Leo P."/>
            <person name="Venkateswaran K."/>
        </authorList>
    </citation>
    <scope>NUCLEOTIDE SEQUENCE</scope>
    <source>
        <strain evidence="1">MNA-CCFEE 5262</strain>
    </source>
</reference>
<dbReference type="EMBL" id="JASBWS010000036">
    <property type="protein sequence ID" value="KAJ9107787.1"/>
    <property type="molecule type" value="Genomic_DNA"/>
</dbReference>
<dbReference type="Proteomes" id="UP001230649">
    <property type="component" value="Unassembled WGS sequence"/>
</dbReference>
<proteinExistence type="predicted"/>
<sequence length="203" mass="22511">MVKLFQNDIQYQYPWSTTTIGFWRKYPNPYATHVLSIDTLSRSVDPQTGVLRTERLIKARQGVPMLGVSEDAWVREIVWVDPIAKITSMVSINLSLSEYVQCIELISYTPALGDPNATLFTQRAHISSPPSGLPPYAASSGPGQPLSKSMSRILRKVGGKLESSSVERFALNAGTGKMGFEGVLKEVEERLKREGQVFPGEEH</sequence>